<dbReference type="PANTHER" id="PTHR45694">
    <property type="entry name" value="GLUTAREDOXIN 2"/>
    <property type="match status" value="1"/>
</dbReference>
<reference evidence="12 13" key="1">
    <citation type="journal article" date="2024" name="BMC Genomics">
        <title>De novo assembly and annotation of Popillia japonica's genome with initial clues to its potential as an invasive pest.</title>
        <authorList>
            <person name="Cucini C."/>
            <person name="Boschi S."/>
            <person name="Funari R."/>
            <person name="Cardaioli E."/>
            <person name="Iannotti N."/>
            <person name="Marturano G."/>
            <person name="Paoli F."/>
            <person name="Bruttini M."/>
            <person name="Carapelli A."/>
            <person name="Frati F."/>
            <person name="Nardi F."/>
        </authorList>
    </citation>
    <scope>NUCLEOTIDE SEQUENCE [LARGE SCALE GENOMIC DNA]</scope>
    <source>
        <strain evidence="12">DMR45628</strain>
    </source>
</reference>
<protein>
    <recommendedName>
        <fullName evidence="10">Glutaredoxin-2, mitochondrial</fullName>
    </recommendedName>
</protein>
<evidence type="ECO:0000256" key="6">
    <source>
        <dbReference type="ARBA" id="ARBA00023206"/>
    </source>
</evidence>
<dbReference type="Gene3D" id="3.40.30.10">
    <property type="entry name" value="Glutaredoxin"/>
    <property type="match status" value="1"/>
</dbReference>
<dbReference type="AlphaFoldDB" id="A0AAW1KGR7"/>
<dbReference type="GO" id="GO:0015038">
    <property type="term" value="F:glutathione disulfide oxidoreductase activity"/>
    <property type="evidence" value="ECO:0007669"/>
    <property type="project" value="TreeGrafter"/>
</dbReference>
<dbReference type="GO" id="GO:0005737">
    <property type="term" value="C:cytoplasm"/>
    <property type="evidence" value="ECO:0007669"/>
    <property type="project" value="TreeGrafter"/>
</dbReference>
<accession>A0AAW1KGR7</accession>
<dbReference type="PROSITE" id="PS00195">
    <property type="entry name" value="GLUTAREDOXIN_1"/>
    <property type="match status" value="1"/>
</dbReference>
<feature type="domain" description="Glutaredoxin" evidence="11">
    <location>
        <begin position="41"/>
        <end position="102"/>
    </location>
</feature>
<evidence type="ECO:0000313" key="12">
    <source>
        <dbReference type="EMBL" id="KAK9718623.1"/>
    </source>
</evidence>
<dbReference type="CDD" id="cd03419">
    <property type="entry name" value="GRX_GRXh_1_2_like"/>
    <property type="match status" value="1"/>
</dbReference>
<proteinExistence type="inferred from homology"/>
<dbReference type="InterPro" id="IPR002109">
    <property type="entry name" value="Glutaredoxin"/>
</dbReference>
<keyword evidence="4" id="KW-0249">Electron transport</keyword>
<dbReference type="InterPro" id="IPR011767">
    <property type="entry name" value="GLR_AS"/>
</dbReference>
<sequence length="122" mass="13471">MKSKAFYVTGLPYVKSSTLGQKMPSPQTAQIVKDLIQSDVVVIFSKSYCPYCKLAKEVFGKVGKKFTAIELDSRDDALDIQEVLEEMTGARTVPRVFVNGKCLGGGTDVKNLYDSGKLQTYF</sequence>
<evidence type="ECO:0000256" key="4">
    <source>
        <dbReference type="ARBA" id="ARBA00022982"/>
    </source>
</evidence>
<dbReference type="FunFam" id="3.40.30.10:FF:000026">
    <property type="entry name" value="Glutaredoxin 2"/>
    <property type="match status" value="1"/>
</dbReference>
<organism evidence="12 13">
    <name type="scientific">Popillia japonica</name>
    <name type="common">Japanese beetle</name>
    <dbReference type="NCBI Taxonomy" id="7064"/>
    <lineage>
        <taxon>Eukaryota</taxon>
        <taxon>Metazoa</taxon>
        <taxon>Ecdysozoa</taxon>
        <taxon>Arthropoda</taxon>
        <taxon>Hexapoda</taxon>
        <taxon>Insecta</taxon>
        <taxon>Pterygota</taxon>
        <taxon>Neoptera</taxon>
        <taxon>Endopterygota</taxon>
        <taxon>Coleoptera</taxon>
        <taxon>Polyphaga</taxon>
        <taxon>Scarabaeiformia</taxon>
        <taxon>Scarabaeidae</taxon>
        <taxon>Rutelinae</taxon>
        <taxon>Popillia</taxon>
    </lineage>
</organism>
<keyword evidence="7" id="KW-0676">Redox-active center</keyword>
<evidence type="ECO:0000256" key="1">
    <source>
        <dbReference type="ARBA" id="ARBA00002549"/>
    </source>
</evidence>
<dbReference type="PANTHER" id="PTHR45694:SF5">
    <property type="entry name" value="GLUTAREDOXIN 2"/>
    <property type="match status" value="1"/>
</dbReference>
<dbReference type="NCBIfam" id="TIGR02180">
    <property type="entry name" value="GRX_euk"/>
    <property type="match status" value="1"/>
</dbReference>
<keyword evidence="6" id="KW-0318">Glutathionylation</keyword>
<evidence type="ECO:0000256" key="2">
    <source>
        <dbReference type="ARBA" id="ARBA00007787"/>
    </source>
</evidence>
<comment type="subunit">
    <text evidence="9">Monomer; active form. Homodimer; inactive form. The homodimer is probably linked by 1 2Fe-2S cluster.</text>
</comment>
<keyword evidence="13" id="KW-1185">Reference proteome</keyword>
<dbReference type="Pfam" id="PF00462">
    <property type="entry name" value="Glutaredoxin"/>
    <property type="match status" value="1"/>
</dbReference>
<gene>
    <name evidence="12" type="ORF">QE152_g23064</name>
</gene>
<keyword evidence="5" id="KW-1015">Disulfide bond</keyword>
<dbReference type="EMBL" id="JASPKY010000226">
    <property type="protein sequence ID" value="KAK9718623.1"/>
    <property type="molecule type" value="Genomic_DNA"/>
</dbReference>
<comment type="function">
    <text evidence="1">Has a glutathione-disulfide oxidoreductase activity in the presence of NADPH and glutathione reductase. Reduces low molecular weight disulfides and proteins.</text>
</comment>
<dbReference type="InterPro" id="IPR011899">
    <property type="entry name" value="Glutaredoxin_euk/vir"/>
</dbReference>
<comment type="caution">
    <text evidence="12">The sequence shown here is derived from an EMBL/GenBank/DDBJ whole genome shotgun (WGS) entry which is preliminary data.</text>
</comment>
<evidence type="ECO:0000256" key="8">
    <source>
        <dbReference type="ARBA" id="ARBA00037470"/>
    </source>
</evidence>
<dbReference type="GO" id="GO:0034599">
    <property type="term" value="P:cellular response to oxidative stress"/>
    <property type="evidence" value="ECO:0007669"/>
    <property type="project" value="TreeGrafter"/>
</dbReference>
<dbReference type="SUPFAM" id="SSF52833">
    <property type="entry name" value="Thioredoxin-like"/>
    <property type="match status" value="1"/>
</dbReference>
<dbReference type="InterPro" id="IPR014025">
    <property type="entry name" value="Glutaredoxin_subgr"/>
</dbReference>
<evidence type="ECO:0000256" key="7">
    <source>
        <dbReference type="ARBA" id="ARBA00023284"/>
    </source>
</evidence>
<evidence type="ECO:0000313" key="13">
    <source>
        <dbReference type="Proteomes" id="UP001458880"/>
    </source>
</evidence>
<comment type="similarity">
    <text evidence="2">Belongs to the glutaredoxin family.</text>
</comment>
<dbReference type="PRINTS" id="PR00160">
    <property type="entry name" value="GLUTAREDOXIN"/>
</dbReference>
<comment type="function">
    <text evidence="8">Glutathione-dependent oxidoreductase that facilitates the maintenance of mitochondrial redox homeostasis upon induction of apoptosis by oxidative stress. Involved in response to hydrogen peroxide and regulation of apoptosis caused by oxidative stress. Acts as a very efficient catalyst of monothiol reactions because of its high affinity for protein glutathione-mixed disulfides. Can receive electrons not only from glutathione (GSH), but also from thioredoxin reductase supporting both monothiol and dithiol reactions. Efficiently catalyzes both glutathionylation and deglutathionylation of mitochondrial complex I, which in turn regulates the superoxide production by the complex. Overexpression decreases the susceptibility to apoptosis and prevents loss of cardiolipin and cytochrome c release.</text>
</comment>
<evidence type="ECO:0000256" key="10">
    <source>
        <dbReference type="ARBA" id="ARBA00039819"/>
    </source>
</evidence>
<dbReference type="PROSITE" id="PS51354">
    <property type="entry name" value="GLUTAREDOXIN_2"/>
    <property type="match status" value="1"/>
</dbReference>
<keyword evidence="3" id="KW-0813">Transport</keyword>
<evidence type="ECO:0000259" key="11">
    <source>
        <dbReference type="Pfam" id="PF00462"/>
    </source>
</evidence>
<dbReference type="Proteomes" id="UP001458880">
    <property type="component" value="Unassembled WGS sequence"/>
</dbReference>
<evidence type="ECO:0000256" key="3">
    <source>
        <dbReference type="ARBA" id="ARBA00022448"/>
    </source>
</evidence>
<evidence type="ECO:0000256" key="5">
    <source>
        <dbReference type="ARBA" id="ARBA00023157"/>
    </source>
</evidence>
<evidence type="ECO:0000256" key="9">
    <source>
        <dbReference type="ARBA" id="ARBA00038558"/>
    </source>
</evidence>
<dbReference type="InterPro" id="IPR036249">
    <property type="entry name" value="Thioredoxin-like_sf"/>
</dbReference>
<name>A0AAW1KGR7_POPJA</name>